<evidence type="ECO:0000256" key="2">
    <source>
        <dbReference type="ARBA" id="ARBA00004687"/>
    </source>
</evidence>
<evidence type="ECO:0000256" key="1">
    <source>
        <dbReference type="ARBA" id="ARBA00004477"/>
    </source>
</evidence>
<keyword evidence="8 11" id="KW-0472">Membrane</keyword>
<evidence type="ECO:0000256" key="8">
    <source>
        <dbReference type="ARBA" id="ARBA00023136"/>
    </source>
</evidence>
<evidence type="ECO:0000256" key="6">
    <source>
        <dbReference type="ARBA" id="ARBA00022824"/>
    </source>
</evidence>
<evidence type="ECO:0000313" key="13">
    <source>
        <dbReference type="Proteomes" id="UP000193467"/>
    </source>
</evidence>
<evidence type="ECO:0000256" key="10">
    <source>
        <dbReference type="SAM" id="MobiDB-lite"/>
    </source>
</evidence>
<dbReference type="EMBL" id="MCGR01000001">
    <property type="protein sequence ID" value="ORY92751.1"/>
    <property type="molecule type" value="Genomic_DNA"/>
</dbReference>
<dbReference type="GO" id="GO:0006506">
    <property type="term" value="P:GPI anchor biosynthetic process"/>
    <property type="evidence" value="ECO:0007669"/>
    <property type="project" value="UniProtKB-UniPathway"/>
</dbReference>
<dbReference type="GO" id="GO:0042765">
    <property type="term" value="C:GPI-anchor transamidase complex"/>
    <property type="evidence" value="ECO:0007669"/>
    <property type="project" value="InterPro"/>
</dbReference>
<accession>A0A1Y2G484</accession>
<dbReference type="STRING" id="106004.A0A1Y2G484"/>
<dbReference type="OrthoDB" id="28748at2759"/>
<dbReference type="Proteomes" id="UP000193467">
    <property type="component" value="Unassembled WGS sequence"/>
</dbReference>
<comment type="pathway">
    <text evidence="2">Glycolipid biosynthesis; glycosylphosphatidylinositol-anchor biosynthesis.</text>
</comment>
<dbReference type="PANTHER" id="PTHR21072">
    <property type="entry name" value="GPI TRANSAMIDASE COMPONENT PIG-S"/>
    <property type="match status" value="1"/>
</dbReference>
<comment type="subcellular location">
    <subcellularLocation>
        <location evidence="1">Endoplasmic reticulum membrane</location>
        <topology evidence="1">Multi-pass membrane protein</topology>
    </subcellularLocation>
</comment>
<protein>
    <submittedName>
        <fullName evidence="12">Phosphatidylinositol-glycan biosynthesis class S protein-domain-containing protein</fullName>
    </submittedName>
</protein>
<proteinExistence type="inferred from homology"/>
<keyword evidence="5 11" id="KW-0812">Transmembrane</keyword>
<evidence type="ECO:0000256" key="4">
    <source>
        <dbReference type="ARBA" id="ARBA00022502"/>
    </source>
</evidence>
<keyword evidence="7 11" id="KW-1133">Transmembrane helix</keyword>
<comment type="caution">
    <text evidence="12">The sequence shown here is derived from an EMBL/GenBank/DDBJ whole genome shotgun (WGS) entry which is preliminary data.</text>
</comment>
<keyword evidence="6" id="KW-0256">Endoplasmic reticulum</keyword>
<dbReference type="AlphaFoldDB" id="A0A1Y2G484"/>
<evidence type="ECO:0000256" key="9">
    <source>
        <dbReference type="ARBA" id="ARBA00023180"/>
    </source>
</evidence>
<dbReference type="PANTHER" id="PTHR21072:SF13">
    <property type="entry name" value="GPI TRANSAMIDASE COMPONENT PIG-S"/>
    <property type="match status" value="1"/>
</dbReference>
<keyword evidence="9" id="KW-0325">Glycoprotein</keyword>
<evidence type="ECO:0000256" key="7">
    <source>
        <dbReference type="ARBA" id="ARBA00022989"/>
    </source>
</evidence>
<dbReference type="Pfam" id="PF10510">
    <property type="entry name" value="PIG-S"/>
    <property type="match status" value="2"/>
</dbReference>
<name>A0A1Y2G484_9BASI</name>
<evidence type="ECO:0000313" key="12">
    <source>
        <dbReference type="EMBL" id="ORY92751.1"/>
    </source>
</evidence>
<keyword evidence="13" id="KW-1185">Reference proteome</keyword>
<reference evidence="12 13" key="1">
    <citation type="submission" date="2016-07" db="EMBL/GenBank/DDBJ databases">
        <title>Pervasive Adenine N6-methylation of Active Genes in Fungi.</title>
        <authorList>
            <consortium name="DOE Joint Genome Institute"/>
            <person name="Mondo S.J."/>
            <person name="Dannebaum R.O."/>
            <person name="Kuo R.C."/>
            <person name="Labutti K."/>
            <person name="Haridas S."/>
            <person name="Kuo A."/>
            <person name="Salamov A."/>
            <person name="Ahrendt S.R."/>
            <person name="Lipzen A."/>
            <person name="Sullivan W."/>
            <person name="Andreopoulos W.B."/>
            <person name="Clum A."/>
            <person name="Lindquist E."/>
            <person name="Daum C."/>
            <person name="Ramamoorthy G.K."/>
            <person name="Gryganskyi A."/>
            <person name="Culley D."/>
            <person name="Magnuson J.K."/>
            <person name="James T.Y."/>
            <person name="O'Malley M.A."/>
            <person name="Stajich J.E."/>
            <person name="Spatafora J.W."/>
            <person name="Visel A."/>
            <person name="Grigoriev I.V."/>
        </authorList>
    </citation>
    <scope>NUCLEOTIDE SEQUENCE [LARGE SCALE GENOMIC DNA]</scope>
    <source>
        <strain evidence="12 13">62-1032</strain>
    </source>
</reference>
<dbReference type="UniPathway" id="UPA00196"/>
<feature type="region of interest" description="Disordered" evidence="10">
    <location>
        <begin position="433"/>
        <end position="454"/>
    </location>
</feature>
<dbReference type="InParanoid" id="A0A1Y2G484"/>
<sequence length="454" mass="50162">MATKPTAPTAPLVDLPSRRIIVFSFWAILLLGLPFWWYTTTIERLALPKGQVSGTSYERCQLPGVSTLAEGEPVSDPSEFSDLSVPVATEQTLIKVAKTLLDLGSTAADSRVAKFAPRYKLVFSLLNQDSSTGAALLEWEIQALLNRHLRPLLSSLAPLHTFEIETQIQYFAPLSINLGKDDDGIIIQEDDLRAFVNSADWNLPTSVTLDPVLHFMLFVPSLENRPMRISTSRSKPSSNAFITPQRGGVVIFNPPSPSSADEPSSPLSLAADSFAPSFQLFEQQLRKLLGVPPPPRSARYGRTGALEGWQVDAMVRTRLAEATKESVDTLHAIVKLVDDIPNMRVGKEVQRGVYSALRELDQARAILPTSPSRALSHAASALSLASKAYYDPTMLALLYFPDEHKYAIYTPLFGPVAVPMVVALMKEWKEWKERRRRKKAAEGAPRDGEKDKVE</sequence>
<gene>
    <name evidence="12" type="ORF">BCR35DRAFT_260049</name>
</gene>
<feature type="compositionally biased region" description="Basic and acidic residues" evidence="10">
    <location>
        <begin position="440"/>
        <end position="454"/>
    </location>
</feature>
<dbReference type="InterPro" id="IPR019540">
    <property type="entry name" value="PtdIno-glycan_biosynth_class_S"/>
</dbReference>
<dbReference type="GO" id="GO:0016255">
    <property type="term" value="P:attachment of GPI anchor to protein"/>
    <property type="evidence" value="ECO:0007669"/>
    <property type="project" value="InterPro"/>
</dbReference>
<evidence type="ECO:0000256" key="5">
    <source>
        <dbReference type="ARBA" id="ARBA00022692"/>
    </source>
</evidence>
<organism evidence="12 13">
    <name type="scientific">Leucosporidium creatinivorum</name>
    <dbReference type="NCBI Taxonomy" id="106004"/>
    <lineage>
        <taxon>Eukaryota</taxon>
        <taxon>Fungi</taxon>
        <taxon>Dikarya</taxon>
        <taxon>Basidiomycota</taxon>
        <taxon>Pucciniomycotina</taxon>
        <taxon>Microbotryomycetes</taxon>
        <taxon>Leucosporidiales</taxon>
        <taxon>Leucosporidium</taxon>
    </lineage>
</organism>
<comment type="similarity">
    <text evidence="3">Belongs to the PIGS family.</text>
</comment>
<evidence type="ECO:0000256" key="11">
    <source>
        <dbReference type="SAM" id="Phobius"/>
    </source>
</evidence>
<keyword evidence="4" id="KW-0337">GPI-anchor biosynthesis</keyword>
<dbReference type="FunCoup" id="A0A1Y2G484">
    <property type="interactions" value="546"/>
</dbReference>
<feature type="transmembrane region" description="Helical" evidence="11">
    <location>
        <begin position="20"/>
        <end position="38"/>
    </location>
</feature>
<evidence type="ECO:0000256" key="3">
    <source>
        <dbReference type="ARBA" id="ARBA00005316"/>
    </source>
</evidence>